<comment type="caution">
    <text evidence="3">The sequence shown here is derived from an EMBL/GenBank/DDBJ whole genome shotgun (WGS) entry which is preliminary data.</text>
</comment>
<dbReference type="Gene3D" id="2.30.110.10">
    <property type="entry name" value="Electron Transport, Fmn-binding Protein, Chain A"/>
    <property type="match status" value="1"/>
</dbReference>
<evidence type="ECO:0000256" key="1">
    <source>
        <dbReference type="ARBA" id="ARBA00023002"/>
    </source>
</evidence>
<dbReference type="PANTHER" id="PTHR30466">
    <property type="entry name" value="FLAVIN REDUCTASE"/>
    <property type="match status" value="1"/>
</dbReference>
<accession>A0A084SGF8</accession>
<dbReference type="Pfam" id="PF01613">
    <property type="entry name" value="Flavin_Reduct"/>
    <property type="match status" value="1"/>
</dbReference>
<proteinExistence type="predicted"/>
<dbReference type="InterPro" id="IPR012349">
    <property type="entry name" value="Split_barrel_FMN-bd"/>
</dbReference>
<dbReference type="Proteomes" id="UP000028547">
    <property type="component" value="Unassembled WGS sequence"/>
</dbReference>
<sequence>MAQGTPEGVSAPDFREVLCRWASGVSVVSVRDAHGLAATTVSAFSSLSLEPPLVLVALSESSRTLKRVQDSGRFTVSILSSAQRDISVRCAKGEAGDAAFDEDAFVRDCLAGLSCTLLDTPRYGDHFLLIGRVVGIRRGEEGEPLLYWNRAYRTIT</sequence>
<dbReference type="GO" id="GO:0010181">
    <property type="term" value="F:FMN binding"/>
    <property type="evidence" value="ECO:0007669"/>
    <property type="project" value="InterPro"/>
</dbReference>
<dbReference type="GO" id="GO:0042602">
    <property type="term" value="F:riboflavin reductase (NADPH) activity"/>
    <property type="evidence" value="ECO:0007669"/>
    <property type="project" value="TreeGrafter"/>
</dbReference>
<dbReference type="InterPro" id="IPR050268">
    <property type="entry name" value="NADH-dep_flavin_reductase"/>
</dbReference>
<dbReference type="SUPFAM" id="SSF50475">
    <property type="entry name" value="FMN-binding split barrel"/>
    <property type="match status" value="1"/>
</dbReference>
<organism evidence="3 4">
    <name type="scientific">Archangium violaceum Cb vi76</name>
    <dbReference type="NCBI Taxonomy" id="1406225"/>
    <lineage>
        <taxon>Bacteria</taxon>
        <taxon>Pseudomonadati</taxon>
        <taxon>Myxococcota</taxon>
        <taxon>Myxococcia</taxon>
        <taxon>Myxococcales</taxon>
        <taxon>Cystobacterineae</taxon>
        <taxon>Archangiaceae</taxon>
        <taxon>Archangium</taxon>
    </lineage>
</organism>
<evidence type="ECO:0000313" key="4">
    <source>
        <dbReference type="Proteomes" id="UP000028547"/>
    </source>
</evidence>
<keyword evidence="1" id="KW-0560">Oxidoreductase</keyword>
<dbReference type="EMBL" id="JPMI01000367">
    <property type="protein sequence ID" value="KFA87543.1"/>
    <property type="molecule type" value="Genomic_DNA"/>
</dbReference>
<dbReference type="InterPro" id="IPR002563">
    <property type="entry name" value="Flavin_Rdtase-like_dom"/>
</dbReference>
<feature type="domain" description="Flavin reductase like" evidence="2">
    <location>
        <begin position="18"/>
        <end position="154"/>
    </location>
</feature>
<gene>
    <name evidence="3" type="ORF">Q664_46800</name>
</gene>
<protein>
    <submittedName>
        <fullName evidence="3">Flavin reductase</fullName>
    </submittedName>
</protein>
<dbReference type="AlphaFoldDB" id="A0A084SGF8"/>
<reference evidence="3 4" key="1">
    <citation type="submission" date="2014-07" db="EMBL/GenBank/DDBJ databases">
        <title>Draft Genome Sequence of Gephyronic Acid Producer, Cystobacter violaceus Strain Cb vi76.</title>
        <authorList>
            <person name="Stevens D.C."/>
            <person name="Young J."/>
            <person name="Carmichael R."/>
            <person name="Tan J."/>
            <person name="Taylor R.E."/>
        </authorList>
    </citation>
    <scope>NUCLEOTIDE SEQUENCE [LARGE SCALE GENOMIC DNA]</scope>
    <source>
        <strain evidence="3 4">Cb vi76</strain>
    </source>
</reference>
<name>A0A084SGF8_9BACT</name>
<evidence type="ECO:0000259" key="2">
    <source>
        <dbReference type="SMART" id="SM00903"/>
    </source>
</evidence>
<dbReference type="PANTHER" id="PTHR30466:SF1">
    <property type="entry name" value="FMN REDUCTASE (NADH) RUTF"/>
    <property type="match status" value="1"/>
</dbReference>
<dbReference type="SMART" id="SM00903">
    <property type="entry name" value="Flavin_Reduct"/>
    <property type="match status" value="1"/>
</dbReference>
<dbReference type="RefSeq" id="WP_043411815.1">
    <property type="nucleotide sequence ID" value="NZ_JPMI01000367.1"/>
</dbReference>
<evidence type="ECO:0000313" key="3">
    <source>
        <dbReference type="EMBL" id="KFA87543.1"/>
    </source>
</evidence>